<dbReference type="AlphaFoldDB" id="A0A9D5DHN5"/>
<reference evidence="7" key="1">
    <citation type="submission" date="2022-10" db="EMBL/GenBank/DDBJ databases">
        <title>Adaptive evolution leads to modifications in subtelomeric GC content in a zoonotic Cryptosporidium species.</title>
        <authorList>
            <person name="Li J."/>
            <person name="Feng Y."/>
            <person name="Xiao L."/>
        </authorList>
    </citation>
    <scope>NUCLEOTIDE SEQUENCE</scope>
    <source>
        <strain evidence="7">33844</strain>
    </source>
</reference>
<proteinExistence type="predicted"/>
<dbReference type="InterPro" id="IPR017907">
    <property type="entry name" value="Znf_RING_CS"/>
</dbReference>
<dbReference type="GO" id="GO:0006511">
    <property type="term" value="P:ubiquitin-dependent protein catabolic process"/>
    <property type="evidence" value="ECO:0007669"/>
    <property type="project" value="TreeGrafter"/>
</dbReference>
<dbReference type="GO" id="GO:0000209">
    <property type="term" value="P:protein polyubiquitination"/>
    <property type="evidence" value="ECO:0007669"/>
    <property type="project" value="TreeGrafter"/>
</dbReference>
<organism evidence="7">
    <name type="scientific">Cryptosporidium canis</name>
    <dbReference type="NCBI Taxonomy" id="195482"/>
    <lineage>
        <taxon>Eukaryota</taxon>
        <taxon>Sar</taxon>
        <taxon>Alveolata</taxon>
        <taxon>Apicomplexa</taxon>
        <taxon>Conoidasida</taxon>
        <taxon>Coccidia</taxon>
        <taxon>Eucoccidiorida</taxon>
        <taxon>Eimeriorina</taxon>
        <taxon>Cryptosporidiidae</taxon>
        <taxon>Cryptosporidium</taxon>
    </lineage>
</organism>
<sequence>MFDWTGIFSSFSGSSDLTADTESNDVSKDFIEIPEQFMCPICLGAFVDPCTLQCSHSFCISCVNGSHECPICRSPLLEEFWLSKRDQLLDQSIQRSMNESKIKCHCGVEIAISEANNHAAKCSYCKEDDSQSSDCMLIGSLSKQNNLNSDSQSQSNASISSSPAPSSSGPSFVCPLCLMNSKIPNSSGTKYNVESLVSHCETVHKDDYLEPQQGSDNITTMCPICVHIGDENAEVECKKFLQHLKSKHLLISTFLAAARASLNTGNYESRIQLLEDILFQYAVGRSRIDSCTFSESEGTHTLAGSVIEIISIDDDQVTTERYQDDIHEIS</sequence>
<feature type="domain" description="RING-type" evidence="6">
    <location>
        <begin position="39"/>
        <end position="73"/>
    </location>
</feature>
<comment type="caution">
    <text evidence="7">The sequence shown here is derived from an EMBL/GenBank/DDBJ whole genome shotgun (WGS) entry which is preliminary data.</text>
</comment>
<dbReference type="OrthoDB" id="6105938at2759"/>
<keyword evidence="1" id="KW-0479">Metal-binding</keyword>
<dbReference type="GO" id="GO:0008270">
    <property type="term" value="F:zinc ion binding"/>
    <property type="evidence" value="ECO:0007669"/>
    <property type="project" value="UniProtKB-KW"/>
</dbReference>
<gene>
    <name evidence="7" type="ORF">OJ253_1325</name>
</gene>
<keyword evidence="2 4" id="KW-0863">Zinc-finger</keyword>
<dbReference type="SMART" id="SM00184">
    <property type="entry name" value="RING"/>
    <property type="match status" value="1"/>
</dbReference>
<accession>A0A9D5DHN5</accession>
<dbReference type="EMBL" id="JAPCXC010000027">
    <property type="protein sequence ID" value="KAJ1610095.1"/>
    <property type="molecule type" value="Genomic_DNA"/>
</dbReference>
<dbReference type="GO" id="GO:0061630">
    <property type="term" value="F:ubiquitin protein ligase activity"/>
    <property type="evidence" value="ECO:0007669"/>
    <property type="project" value="TreeGrafter"/>
</dbReference>
<evidence type="ECO:0000256" key="3">
    <source>
        <dbReference type="ARBA" id="ARBA00022833"/>
    </source>
</evidence>
<dbReference type="InterPro" id="IPR001841">
    <property type="entry name" value="Znf_RING"/>
</dbReference>
<protein>
    <submittedName>
        <fullName evidence="7">Ring domain-containing protein</fullName>
    </submittedName>
</protein>
<evidence type="ECO:0000313" key="7">
    <source>
        <dbReference type="EMBL" id="KAJ1610095.1"/>
    </source>
</evidence>
<evidence type="ECO:0000256" key="2">
    <source>
        <dbReference type="ARBA" id="ARBA00022771"/>
    </source>
</evidence>
<dbReference type="PANTHER" id="PTHR46016">
    <property type="entry name" value="ZINC FINGER, RING/FYVE/PHD-TYPE"/>
    <property type="match status" value="1"/>
</dbReference>
<evidence type="ECO:0000256" key="5">
    <source>
        <dbReference type="SAM" id="MobiDB-lite"/>
    </source>
</evidence>
<name>A0A9D5DHN5_9CRYT</name>
<dbReference type="InterPro" id="IPR018957">
    <property type="entry name" value="Znf_C3HC4_RING-type"/>
</dbReference>
<dbReference type="Proteomes" id="UP001067231">
    <property type="component" value="Unassembled WGS sequence"/>
</dbReference>
<dbReference type="PROSITE" id="PS00518">
    <property type="entry name" value="ZF_RING_1"/>
    <property type="match status" value="1"/>
</dbReference>
<dbReference type="Gene3D" id="3.30.40.10">
    <property type="entry name" value="Zinc/RING finger domain, C3HC4 (zinc finger)"/>
    <property type="match status" value="1"/>
</dbReference>
<dbReference type="InterPro" id="IPR051438">
    <property type="entry name" value="RNF_E3_ubiq-protein_ligase"/>
</dbReference>
<dbReference type="SUPFAM" id="SSF57850">
    <property type="entry name" value="RING/U-box"/>
    <property type="match status" value="1"/>
</dbReference>
<dbReference type="InterPro" id="IPR013083">
    <property type="entry name" value="Znf_RING/FYVE/PHD"/>
</dbReference>
<dbReference type="PROSITE" id="PS50089">
    <property type="entry name" value="ZF_RING_2"/>
    <property type="match status" value="1"/>
</dbReference>
<dbReference type="PANTHER" id="PTHR46016:SF1">
    <property type="entry name" value="RING-TYPE DOMAIN-CONTAINING PROTEIN"/>
    <property type="match status" value="1"/>
</dbReference>
<evidence type="ECO:0000256" key="1">
    <source>
        <dbReference type="ARBA" id="ARBA00022723"/>
    </source>
</evidence>
<evidence type="ECO:0000256" key="4">
    <source>
        <dbReference type="PROSITE-ProRule" id="PRU00175"/>
    </source>
</evidence>
<dbReference type="Pfam" id="PF00097">
    <property type="entry name" value="zf-C3HC4"/>
    <property type="match status" value="1"/>
</dbReference>
<feature type="region of interest" description="Disordered" evidence="5">
    <location>
        <begin position="146"/>
        <end position="168"/>
    </location>
</feature>
<keyword evidence="3" id="KW-0862">Zinc</keyword>
<evidence type="ECO:0000259" key="6">
    <source>
        <dbReference type="PROSITE" id="PS50089"/>
    </source>
</evidence>